<dbReference type="InterPro" id="IPR025497">
    <property type="entry name" value="PatA-like_N"/>
</dbReference>
<dbReference type="Gene3D" id="3.40.50.2300">
    <property type="match status" value="1"/>
</dbReference>
<sequence length="357" mass="40191">MIDDTESSLFLLQKFFQKAGYVVFTAENGREGLEAAVTHLPDIVVSDVVMPEMDGFELCAKLKAHPKTQAIPIILLTAKGDAASTIKGFNAGADEYIPKPFDIHEVYARVERILRWVQQHKASQTKISGSLQKTPMFELIRFCEEHRISGIVHLVNDATKGVSRIHLKLGEIERIELRAITDMTEALDELLTWEEGTFTVEQEKLHLPQDDGEDAQAQPETPQRSAAAEDVATASARHDELKHILADLRNQTEELEIVTLTDAHDNMLHILSNLLSPQQQETFGNLQSKIMQFSHQTTDALELGTLQETLLMSEENAFILYPIEQGGGLGVMTRKEYQGMVRWNCQDAIQKIHRLLR</sequence>
<evidence type="ECO:0000256" key="2">
    <source>
        <dbReference type="PROSITE-ProRule" id="PRU00169"/>
    </source>
</evidence>
<dbReference type="InterPro" id="IPR011006">
    <property type="entry name" value="CheY-like_superfamily"/>
</dbReference>
<reference evidence="5" key="1">
    <citation type="journal article" date="2015" name="PeerJ">
        <title>First genomic representation of candidate bacterial phylum KSB3 points to enhanced environmental sensing as a trigger of wastewater bulking.</title>
        <authorList>
            <person name="Sekiguchi Y."/>
            <person name="Ohashi A."/>
            <person name="Parks D.H."/>
            <person name="Yamauchi T."/>
            <person name="Tyson G.W."/>
            <person name="Hugenholtz P."/>
        </authorList>
    </citation>
    <scope>NUCLEOTIDE SEQUENCE [LARGE SCALE GENOMIC DNA]</scope>
</reference>
<dbReference type="HOGENOM" id="CLU_793784_0_0_0"/>
<dbReference type="InterPro" id="IPR001789">
    <property type="entry name" value="Sig_transdc_resp-reg_receiver"/>
</dbReference>
<feature type="region of interest" description="Disordered" evidence="3">
    <location>
        <begin position="209"/>
        <end position="233"/>
    </location>
</feature>
<evidence type="ECO:0000256" key="3">
    <source>
        <dbReference type="SAM" id="MobiDB-lite"/>
    </source>
</evidence>
<evidence type="ECO:0000313" key="5">
    <source>
        <dbReference type="EMBL" id="GAK50977.1"/>
    </source>
</evidence>
<keyword evidence="1 2" id="KW-0597">Phosphoprotein</keyword>
<evidence type="ECO:0000313" key="6">
    <source>
        <dbReference type="Proteomes" id="UP000030700"/>
    </source>
</evidence>
<organism evidence="5">
    <name type="scientific">Candidatus Moduliflexus flocculans</name>
    <dbReference type="NCBI Taxonomy" id="1499966"/>
    <lineage>
        <taxon>Bacteria</taxon>
        <taxon>Candidatus Moduliflexota</taxon>
        <taxon>Candidatus Moduliflexia</taxon>
        <taxon>Candidatus Moduliflexales</taxon>
        <taxon>Candidatus Moduliflexaceae</taxon>
    </lineage>
</organism>
<dbReference type="Proteomes" id="UP000030700">
    <property type="component" value="Unassembled WGS sequence"/>
</dbReference>
<dbReference type="Pfam" id="PF14332">
    <property type="entry name" value="DUF4388"/>
    <property type="match status" value="1"/>
</dbReference>
<dbReference type="PROSITE" id="PS50110">
    <property type="entry name" value="RESPONSE_REGULATORY"/>
    <property type="match status" value="1"/>
</dbReference>
<feature type="domain" description="Response regulatory" evidence="4">
    <location>
        <begin position="1"/>
        <end position="114"/>
    </location>
</feature>
<evidence type="ECO:0000256" key="1">
    <source>
        <dbReference type="ARBA" id="ARBA00022553"/>
    </source>
</evidence>
<dbReference type="STRING" id="1499966.U14_02219"/>
<protein>
    <submittedName>
        <fullName evidence="5">Response regulator receiver protein</fullName>
    </submittedName>
</protein>
<dbReference type="AlphaFoldDB" id="A0A0S6VYZ1"/>
<dbReference type="EMBL" id="DF820456">
    <property type="protein sequence ID" value="GAK50977.1"/>
    <property type="molecule type" value="Genomic_DNA"/>
</dbReference>
<keyword evidence="6" id="KW-1185">Reference proteome</keyword>
<feature type="modified residue" description="4-aspartylphosphate" evidence="2">
    <location>
        <position position="47"/>
    </location>
</feature>
<dbReference type="PANTHER" id="PTHR43547:SF2">
    <property type="entry name" value="HYBRID SIGNAL TRANSDUCTION HISTIDINE KINASE C"/>
    <property type="match status" value="1"/>
</dbReference>
<evidence type="ECO:0000259" key="4">
    <source>
        <dbReference type="PROSITE" id="PS50110"/>
    </source>
</evidence>
<dbReference type="Gene3D" id="3.30.450.30">
    <property type="entry name" value="Dynein light chain 2a, cytoplasmic"/>
    <property type="match status" value="1"/>
</dbReference>
<dbReference type="Pfam" id="PF00072">
    <property type="entry name" value="Response_reg"/>
    <property type="match status" value="1"/>
</dbReference>
<dbReference type="SUPFAM" id="SSF52172">
    <property type="entry name" value="CheY-like"/>
    <property type="match status" value="1"/>
</dbReference>
<gene>
    <name evidence="5" type="ORF">U14_02219</name>
</gene>
<dbReference type="SMART" id="SM00448">
    <property type="entry name" value="REC"/>
    <property type="match status" value="1"/>
</dbReference>
<accession>A0A0S6VYZ1</accession>
<dbReference type="SUPFAM" id="SSF103196">
    <property type="entry name" value="Roadblock/LC7 domain"/>
    <property type="match status" value="1"/>
</dbReference>
<dbReference type="PANTHER" id="PTHR43547">
    <property type="entry name" value="TWO-COMPONENT HISTIDINE KINASE"/>
    <property type="match status" value="1"/>
</dbReference>
<proteinExistence type="predicted"/>
<dbReference type="GO" id="GO:0000155">
    <property type="term" value="F:phosphorelay sensor kinase activity"/>
    <property type="evidence" value="ECO:0007669"/>
    <property type="project" value="TreeGrafter"/>
</dbReference>
<name>A0A0S6VYZ1_9BACT</name>